<dbReference type="EMBL" id="CP001843">
    <property type="protein sequence ID" value="AEF85777.1"/>
    <property type="molecule type" value="Genomic_DNA"/>
</dbReference>
<reference evidence="3" key="1">
    <citation type="submission" date="2009-12" db="EMBL/GenBank/DDBJ databases">
        <title>Complete sequence of Treponema primitia strain ZAS-2.</title>
        <authorList>
            <person name="Tetu S.G."/>
            <person name="Matson E."/>
            <person name="Ren Q."/>
            <person name="Seshadri R."/>
            <person name="Elbourne L."/>
            <person name="Hassan K.A."/>
            <person name="Durkin A."/>
            <person name="Radune D."/>
            <person name="Mohamoud Y."/>
            <person name="Shay R."/>
            <person name="Jin S."/>
            <person name="Zhang X."/>
            <person name="Lucey K."/>
            <person name="Ballor N.R."/>
            <person name="Ottesen E."/>
            <person name="Rosenthal R."/>
            <person name="Allen A."/>
            <person name="Leadbetter J.R."/>
            <person name="Paulsen I.T."/>
        </authorList>
    </citation>
    <scope>NUCLEOTIDE SEQUENCE [LARGE SCALE GENOMIC DNA]</scope>
    <source>
        <strain evidence="3">ATCC BAA-887 / DSM 12427 / ZAS-2</strain>
    </source>
</reference>
<dbReference type="AlphaFoldDB" id="F5YJW1"/>
<sequence>MNEYDDLTMAGINARRAPPPSTALNTRKKAAPAFKPYTPQFSETATVTVRRLAWALGCSMPATVNHLVELLPSLYAAETVCSHCQDKEKCSLCSFKTAAPTPLKDFIYL</sequence>
<accession>F5YJW1</accession>
<reference evidence="2 3" key="2">
    <citation type="journal article" date="2011" name="ISME J.">
        <title>RNA-seq reveals cooperative metabolic interactions between two termite-gut spirochete species in co-culture.</title>
        <authorList>
            <person name="Rosenthal A.Z."/>
            <person name="Matson E.G."/>
            <person name="Eldar A."/>
            <person name="Leadbetter J.R."/>
        </authorList>
    </citation>
    <scope>NUCLEOTIDE SEQUENCE [LARGE SCALE GENOMIC DNA]</scope>
    <source>
        <strain evidence="3">ATCC BAA-887 / DSM 12427 / ZAS-2</strain>
    </source>
</reference>
<dbReference type="OrthoDB" id="5422660at2"/>
<dbReference type="RefSeq" id="WP_015708138.1">
    <property type="nucleotide sequence ID" value="NC_015578.1"/>
</dbReference>
<dbReference type="Proteomes" id="UP000009223">
    <property type="component" value="Chromosome"/>
</dbReference>
<dbReference type="eggNOG" id="ENOG5031DUS">
    <property type="taxonomic scope" value="Bacteria"/>
</dbReference>
<gene>
    <name evidence="2" type="ordered locus">TREPR_2019</name>
</gene>
<organism evidence="2 3">
    <name type="scientific">Treponema primitia (strain ATCC BAA-887 / DSM 12427 / ZAS-2)</name>
    <dbReference type="NCBI Taxonomy" id="545694"/>
    <lineage>
        <taxon>Bacteria</taxon>
        <taxon>Pseudomonadati</taxon>
        <taxon>Spirochaetota</taxon>
        <taxon>Spirochaetia</taxon>
        <taxon>Spirochaetales</taxon>
        <taxon>Treponemataceae</taxon>
        <taxon>Treponema</taxon>
    </lineage>
</organism>
<dbReference type="HOGENOM" id="CLU_2195773_0_0_12"/>
<feature type="region of interest" description="Disordered" evidence="1">
    <location>
        <begin position="1"/>
        <end position="25"/>
    </location>
</feature>
<protein>
    <submittedName>
        <fullName evidence="2">Uncharacterized protein</fullName>
    </submittedName>
</protein>
<evidence type="ECO:0000313" key="2">
    <source>
        <dbReference type="EMBL" id="AEF85777.1"/>
    </source>
</evidence>
<dbReference type="KEGG" id="tpi:TREPR_2019"/>
<proteinExistence type="predicted"/>
<name>F5YJW1_TREPZ</name>
<evidence type="ECO:0000313" key="3">
    <source>
        <dbReference type="Proteomes" id="UP000009223"/>
    </source>
</evidence>
<keyword evidence="3" id="KW-1185">Reference proteome</keyword>
<evidence type="ECO:0000256" key="1">
    <source>
        <dbReference type="SAM" id="MobiDB-lite"/>
    </source>
</evidence>